<dbReference type="Gene3D" id="3.30.70.270">
    <property type="match status" value="1"/>
</dbReference>
<protein>
    <recommendedName>
        <fullName evidence="2">diguanylate cyclase</fullName>
        <ecNumber evidence="2">2.7.7.65</ecNumber>
    </recommendedName>
</protein>
<reference evidence="4" key="2">
    <citation type="submission" date="2023-01" db="EMBL/GenBank/DDBJ databases">
        <title>Draft genome sequence of Litoribrevibacter albus strain NBRC 110071.</title>
        <authorList>
            <person name="Sun Q."/>
            <person name="Mori K."/>
        </authorList>
    </citation>
    <scope>NUCLEOTIDE SEQUENCE</scope>
    <source>
        <strain evidence="4">NBRC 110071</strain>
    </source>
</reference>
<dbReference type="AlphaFoldDB" id="A0AA37SD98"/>
<evidence type="ECO:0000313" key="4">
    <source>
        <dbReference type="EMBL" id="GLQ32780.1"/>
    </source>
</evidence>
<dbReference type="PROSITE" id="PS50887">
    <property type="entry name" value="GGDEF"/>
    <property type="match status" value="1"/>
</dbReference>
<dbReference type="GO" id="GO:1902201">
    <property type="term" value="P:negative regulation of bacterial-type flagellum-dependent cell motility"/>
    <property type="evidence" value="ECO:0007669"/>
    <property type="project" value="TreeGrafter"/>
</dbReference>
<proteinExistence type="predicted"/>
<dbReference type="GO" id="GO:0052621">
    <property type="term" value="F:diguanylate cyclase activity"/>
    <property type="evidence" value="ECO:0007669"/>
    <property type="project" value="UniProtKB-EC"/>
</dbReference>
<sequence length="342" mass="38218">MDAMKFSETVKDAADLLKTAIPEMTQHKVPVNPYNYGIWYAYASGTYQGLNKELQQLLKAQGSITPQQTLDLYKKYIINDLLVVDKKLEDSYQSVMNSMSESANKTQQSTGDLEKQLAHSLKQLDDPGTQADLRTVINTIAEKTRLVSKNTQDFHHVLDDAQHEITRLKKELKEARAAAETDPLTKLYNRRHFDSSLSVAFADKDSSNSLALLLVDIDHFKQFNDNYGHLMGDLVLKAISQVLHDACEETHHIPCRFGGEEFAILMPKTTMREAKILAENTLKRIASLTLKDKKSGTSVSKVTASLGLSFAGPDDTELSLIDRADKALYKAKDNGRNQVVSL</sequence>
<dbReference type="NCBIfam" id="TIGR00254">
    <property type="entry name" value="GGDEF"/>
    <property type="match status" value="1"/>
</dbReference>
<dbReference type="InterPro" id="IPR029787">
    <property type="entry name" value="Nucleotide_cyclase"/>
</dbReference>
<name>A0AA37SD98_9GAMM</name>
<comment type="caution">
    <text evidence="4">The sequence shown here is derived from an EMBL/GenBank/DDBJ whole genome shotgun (WGS) entry which is preliminary data.</text>
</comment>
<dbReference type="SUPFAM" id="SSF55073">
    <property type="entry name" value="Nucleotide cyclase"/>
    <property type="match status" value="1"/>
</dbReference>
<dbReference type="PANTHER" id="PTHR45138:SF2">
    <property type="entry name" value="DIGUANYLATE CYCLASE VDCA"/>
    <property type="match status" value="1"/>
</dbReference>
<dbReference type="CDD" id="cd01949">
    <property type="entry name" value="GGDEF"/>
    <property type="match status" value="1"/>
</dbReference>
<evidence type="ECO:0000313" key="5">
    <source>
        <dbReference type="Proteomes" id="UP001161389"/>
    </source>
</evidence>
<dbReference type="GO" id="GO:0043709">
    <property type="term" value="P:cell adhesion involved in single-species biofilm formation"/>
    <property type="evidence" value="ECO:0007669"/>
    <property type="project" value="TreeGrafter"/>
</dbReference>
<dbReference type="InterPro" id="IPR050469">
    <property type="entry name" value="Diguanylate_Cyclase"/>
</dbReference>
<keyword evidence="5" id="KW-1185">Reference proteome</keyword>
<accession>A0AA37SD98</accession>
<dbReference type="FunFam" id="3.30.70.270:FF:000001">
    <property type="entry name" value="Diguanylate cyclase domain protein"/>
    <property type="match status" value="1"/>
</dbReference>
<organism evidence="4 5">
    <name type="scientific">Litoribrevibacter albus</name>
    <dbReference type="NCBI Taxonomy" id="1473156"/>
    <lineage>
        <taxon>Bacteria</taxon>
        <taxon>Pseudomonadati</taxon>
        <taxon>Pseudomonadota</taxon>
        <taxon>Gammaproteobacteria</taxon>
        <taxon>Oceanospirillales</taxon>
        <taxon>Oceanospirillaceae</taxon>
        <taxon>Litoribrevibacter</taxon>
    </lineage>
</organism>
<dbReference type="EC" id="2.7.7.65" evidence="2"/>
<dbReference type="InterPro" id="IPR043128">
    <property type="entry name" value="Rev_trsase/Diguanyl_cyclase"/>
</dbReference>
<evidence type="ECO:0000259" key="3">
    <source>
        <dbReference type="PROSITE" id="PS50887"/>
    </source>
</evidence>
<dbReference type="Proteomes" id="UP001161389">
    <property type="component" value="Unassembled WGS sequence"/>
</dbReference>
<gene>
    <name evidence="4" type="ORF">GCM10007876_32590</name>
</gene>
<comment type="cofactor">
    <cofactor evidence="1">
        <name>Mg(2+)</name>
        <dbReference type="ChEBI" id="CHEBI:18420"/>
    </cofactor>
</comment>
<dbReference type="SMART" id="SM00267">
    <property type="entry name" value="GGDEF"/>
    <property type="match status" value="1"/>
</dbReference>
<evidence type="ECO:0000256" key="2">
    <source>
        <dbReference type="ARBA" id="ARBA00012528"/>
    </source>
</evidence>
<evidence type="ECO:0000256" key="1">
    <source>
        <dbReference type="ARBA" id="ARBA00001946"/>
    </source>
</evidence>
<dbReference type="Pfam" id="PF00990">
    <property type="entry name" value="GGDEF"/>
    <property type="match status" value="1"/>
</dbReference>
<dbReference type="GO" id="GO:0005886">
    <property type="term" value="C:plasma membrane"/>
    <property type="evidence" value="ECO:0007669"/>
    <property type="project" value="TreeGrafter"/>
</dbReference>
<reference evidence="4" key="1">
    <citation type="journal article" date="2014" name="Int. J. Syst. Evol. Microbiol.">
        <title>Complete genome sequence of Corynebacterium casei LMG S-19264T (=DSM 44701T), isolated from a smear-ripened cheese.</title>
        <authorList>
            <consortium name="US DOE Joint Genome Institute (JGI-PGF)"/>
            <person name="Walter F."/>
            <person name="Albersmeier A."/>
            <person name="Kalinowski J."/>
            <person name="Ruckert C."/>
        </authorList>
    </citation>
    <scope>NUCLEOTIDE SEQUENCE</scope>
    <source>
        <strain evidence="4">NBRC 110071</strain>
    </source>
</reference>
<dbReference type="PANTHER" id="PTHR45138">
    <property type="entry name" value="REGULATORY COMPONENTS OF SENSORY TRANSDUCTION SYSTEM"/>
    <property type="match status" value="1"/>
</dbReference>
<feature type="domain" description="GGDEF" evidence="3">
    <location>
        <begin position="208"/>
        <end position="342"/>
    </location>
</feature>
<dbReference type="InterPro" id="IPR000160">
    <property type="entry name" value="GGDEF_dom"/>
</dbReference>
<dbReference type="EMBL" id="BSNM01000016">
    <property type="protein sequence ID" value="GLQ32780.1"/>
    <property type="molecule type" value="Genomic_DNA"/>
</dbReference>